<name>A0A6A6BYY8_ZASCE</name>
<dbReference type="EMBL" id="ML993631">
    <property type="protein sequence ID" value="KAF2159925.1"/>
    <property type="molecule type" value="Genomic_DNA"/>
</dbReference>
<dbReference type="AlphaFoldDB" id="A0A6A6BYY8"/>
<keyword evidence="4" id="KW-1185">Reference proteome</keyword>
<dbReference type="Pfam" id="PF16862">
    <property type="entry name" value="Glyco_hydro_79C"/>
    <property type="match status" value="1"/>
</dbReference>
<evidence type="ECO:0000313" key="4">
    <source>
        <dbReference type="Proteomes" id="UP000799537"/>
    </source>
</evidence>
<dbReference type="GO" id="GO:0016787">
    <property type="term" value="F:hydrolase activity"/>
    <property type="evidence" value="ECO:0007669"/>
    <property type="project" value="UniProtKB-KW"/>
</dbReference>
<evidence type="ECO:0000256" key="1">
    <source>
        <dbReference type="SAM" id="SignalP"/>
    </source>
</evidence>
<feature type="chain" id="PRO_5025669077" evidence="1">
    <location>
        <begin position="16"/>
        <end position="514"/>
    </location>
</feature>
<dbReference type="GeneID" id="54562792"/>
<dbReference type="Gene3D" id="3.20.20.80">
    <property type="entry name" value="Glycosidases"/>
    <property type="match status" value="1"/>
</dbReference>
<accession>A0A6A6BYY8</accession>
<dbReference type="PANTHER" id="PTHR36183:SF2">
    <property type="entry name" value="BETA-GLUCURONIDASE C-TERMINAL DOMAIN-CONTAINING PROTEIN"/>
    <property type="match status" value="1"/>
</dbReference>
<organism evidence="3 4">
    <name type="scientific">Zasmidium cellare ATCC 36951</name>
    <dbReference type="NCBI Taxonomy" id="1080233"/>
    <lineage>
        <taxon>Eukaryota</taxon>
        <taxon>Fungi</taxon>
        <taxon>Dikarya</taxon>
        <taxon>Ascomycota</taxon>
        <taxon>Pezizomycotina</taxon>
        <taxon>Dothideomycetes</taxon>
        <taxon>Dothideomycetidae</taxon>
        <taxon>Mycosphaerellales</taxon>
        <taxon>Mycosphaerellaceae</taxon>
        <taxon>Zasmidium</taxon>
    </lineage>
</organism>
<dbReference type="InterPro" id="IPR031728">
    <property type="entry name" value="GlcAase_C"/>
</dbReference>
<protein>
    <submittedName>
        <fullName evidence="3">Glycoside hydrolase family 79 protein</fullName>
    </submittedName>
</protein>
<keyword evidence="3" id="KW-0378">Hydrolase</keyword>
<reference evidence="3" key="1">
    <citation type="journal article" date="2020" name="Stud. Mycol.">
        <title>101 Dothideomycetes genomes: a test case for predicting lifestyles and emergence of pathogens.</title>
        <authorList>
            <person name="Haridas S."/>
            <person name="Albert R."/>
            <person name="Binder M."/>
            <person name="Bloem J."/>
            <person name="Labutti K."/>
            <person name="Salamov A."/>
            <person name="Andreopoulos B."/>
            <person name="Baker S."/>
            <person name="Barry K."/>
            <person name="Bills G."/>
            <person name="Bluhm B."/>
            <person name="Cannon C."/>
            <person name="Castanera R."/>
            <person name="Culley D."/>
            <person name="Daum C."/>
            <person name="Ezra D."/>
            <person name="Gonzalez J."/>
            <person name="Henrissat B."/>
            <person name="Kuo A."/>
            <person name="Liang C."/>
            <person name="Lipzen A."/>
            <person name="Lutzoni F."/>
            <person name="Magnuson J."/>
            <person name="Mondo S."/>
            <person name="Nolan M."/>
            <person name="Ohm R."/>
            <person name="Pangilinan J."/>
            <person name="Park H.-J."/>
            <person name="Ramirez L."/>
            <person name="Alfaro M."/>
            <person name="Sun H."/>
            <person name="Tritt A."/>
            <person name="Yoshinaga Y."/>
            <person name="Zwiers L.-H."/>
            <person name="Turgeon B."/>
            <person name="Goodwin S."/>
            <person name="Spatafora J."/>
            <person name="Crous P."/>
            <person name="Grigoriev I."/>
        </authorList>
    </citation>
    <scope>NUCLEOTIDE SEQUENCE</scope>
    <source>
        <strain evidence="3">ATCC 36951</strain>
    </source>
</reference>
<evidence type="ECO:0000313" key="3">
    <source>
        <dbReference type="EMBL" id="KAF2159925.1"/>
    </source>
</evidence>
<dbReference type="InterPro" id="IPR013780">
    <property type="entry name" value="Glyco_hydro_b"/>
</dbReference>
<keyword evidence="1" id="KW-0732">Signal</keyword>
<feature type="signal peptide" evidence="1">
    <location>
        <begin position="1"/>
        <end position="15"/>
    </location>
</feature>
<dbReference type="Proteomes" id="UP000799537">
    <property type="component" value="Unassembled WGS sequence"/>
</dbReference>
<dbReference type="Gene3D" id="2.60.40.1180">
    <property type="entry name" value="Golgi alpha-mannosidase II"/>
    <property type="match status" value="1"/>
</dbReference>
<dbReference type="InterPro" id="IPR052974">
    <property type="entry name" value="GH79_Enzymes"/>
</dbReference>
<evidence type="ECO:0000259" key="2">
    <source>
        <dbReference type="Pfam" id="PF16862"/>
    </source>
</evidence>
<dbReference type="PANTHER" id="PTHR36183">
    <property type="entry name" value="BETA-GLUCURONIDASE"/>
    <property type="match status" value="1"/>
</dbReference>
<dbReference type="SUPFAM" id="SSF51445">
    <property type="entry name" value="(Trans)glycosidases"/>
    <property type="match status" value="1"/>
</dbReference>
<feature type="domain" description="Beta-glucuronidase C-terminal" evidence="2">
    <location>
        <begin position="405"/>
        <end position="509"/>
    </location>
</feature>
<dbReference type="OrthoDB" id="2831684at2759"/>
<gene>
    <name evidence="3" type="ORF">M409DRAFT_29534</name>
</gene>
<dbReference type="InterPro" id="IPR017853">
    <property type="entry name" value="GH"/>
</dbReference>
<dbReference type="RefSeq" id="XP_033660814.1">
    <property type="nucleotide sequence ID" value="XM_033809520.1"/>
</dbReference>
<sequence length="514" mass="56011">MKLSLFSFFFIGVLAKDATVTISAPTTQPTTASPPVDKSFLGIMVETTSWFQYGLQDFSRILIQNLVTRSGAPVIIRVGGTSGDSVKYNSSQPQGNFWPYNNTKEDGLLSPVTLGVNFTKALDKVPNVRYIIQVPLANSTVDNTVNFTKAMLQHIPAEKFEAIEVGNEPNLYDGQCFRSLDNCRRNKTYTPEDYVADLQIFTTAITQQVPNLPSGDIFHVGSLADAAQWSAADLYKANLGKVSRIKAFAQHYYQASISQSPTLRGTYLNHSGSVLHKVNKNPQVNLDYFRSAKIDTPIVISEAGSSLGSRSPFERTIDAVLGSALWELDWVLLVMSKGIARVNMNQCNGCNFASFWASDPAPGIFSQYYGLIFLTDWLGIGSNSRKGDFQVVSLYSDKNPTVSPYAAFVGGKLDRLAVIDLTEWNTTETTPRPQRAFQIGVGNDVNTAELRRLTGKGTNSTNDGGDITYAGTQWTVASPGGVKVGQETESVALSGGKVSFDLKASEAVLVTLHR</sequence>
<proteinExistence type="predicted"/>